<protein>
    <submittedName>
        <fullName evidence="1">Uncharacterized protein</fullName>
    </submittedName>
</protein>
<name>A0ABU7R578_9FLAO</name>
<evidence type="ECO:0000313" key="1">
    <source>
        <dbReference type="EMBL" id="MEE6129899.1"/>
    </source>
</evidence>
<organism evidence="1 2">
    <name type="scientific">Chryseobacterium arthrosphaerae</name>
    <dbReference type="NCBI Taxonomy" id="651561"/>
    <lineage>
        <taxon>Bacteria</taxon>
        <taxon>Pseudomonadati</taxon>
        <taxon>Bacteroidota</taxon>
        <taxon>Flavobacteriia</taxon>
        <taxon>Flavobacteriales</taxon>
        <taxon>Weeksellaceae</taxon>
        <taxon>Chryseobacterium group</taxon>
        <taxon>Chryseobacterium</taxon>
    </lineage>
</organism>
<dbReference type="EMBL" id="JAZGJU010000064">
    <property type="protein sequence ID" value="MEE6129899.1"/>
    <property type="molecule type" value="Genomic_DNA"/>
</dbReference>
<comment type="caution">
    <text evidence="1">The sequence shown here is derived from an EMBL/GenBank/DDBJ whole genome shotgun (WGS) entry which is preliminary data.</text>
</comment>
<evidence type="ECO:0000313" key="2">
    <source>
        <dbReference type="Proteomes" id="UP001350005"/>
    </source>
</evidence>
<gene>
    <name evidence="1" type="ORF">V2E39_21045</name>
</gene>
<proteinExistence type="predicted"/>
<dbReference type="Proteomes" id="UP001350005">
    <property type="component" value="Unassembled WGS sequence"/>
</dbReference>
<dbReference type="RefSeq" id="WP_330937539.1">
    <property type="nucleotide sequence ID" value="NZ_JAZGJU010000064.1"/>
</dbReference>
<sequence>MGELKELRPLSEIPETQSTFGHAIITDGSGNLYRLDTSKFLQIVAKPISPTDPSPTDIGWYKPAITSEDNKDIDPIDWGTLYTNAGNKRAKEGYETFFFFSGTTWEKTENKQWTETNLNLIDTGKISIGYVGSTGTVNNSDTDYRKIRIDLKPNTTYIFICLSSFYQPSLSKNLVFFDGTGTFISRLAITERIFQFTTPPGTVYSYSNIYVAADGDDLTQIDNYNLSLYPGDYKKSTVNLTGYSNLKTIISNNDLIAGDEMTVVSNGTTFRTTALSENKISENVIVDGYDFAKIDLANDKILATDTLSCIARNSGGVWGFVEDADHTKKGIVSITNNTNSFVINYAKNYSKILALTVVTDETYAKNGISVGSSVGNGYSQVFFYGNRVDGVIGNNLTVENAGYLSGLSAVSQSSGTVTVTHAEIADSIPVITLNQPYNVKIISFDNTSFVFELYNSGTKITDFSNVKVNFVRTGSRSLTNTEMAIVGSNFWIQALMEQQISL</sequence>
<accession>A0ABU7R578</accession>
<keyword evidence="2" id="KW-1185">Reference proteome</keyword>
<reference evidence="1 2" key="1">
    <citation type="submission" date="2024-01" db="EMBL/GenBank/DDBJ databases">
        <title>Whole genome of Chryseobacterium arthrosphaerae NNCa 2741.</title>
        <authorList>
            <person name="Boriskina E.V."/>
            <person name="Gordinskaya N.A."/>
            <person name="Kropotov V.S."/>
            <person name="Alekseeva A.E."/>
            <person name="Makhova M.A."/>
            <person name="Kryazhev D.V."/>
            <person name="Shkurkina I.S."/>
        </authorList>
    </citation>
    <scope>NUCLEOTIDE SEQUENCE [LARGE SCALE GENOMIC DNA]</scope>
    <source>
        <strain evidence="1 2">NNCa 2741</strain>
    </source>
</reference>